<dbReference type="InterPro" id="IPR025398">
    <property type="entry name" value="DUF4371"/>
</dbReference>
<feature type="non-terminal residue" evidence="3">
    <location>
        <position position="352"/>
    </location>
</feature>
<dbReference type="RefSeq" id="XP_025406719.1">
    <property type="nucleotide sequence ID" value="XM_025550934.1"/>
</dbReference>
<organism evidence="2 3">
    <name type="scientific">Sipha flava</name>
    <name type="common">yellow sugarcane aphid</name>
    <dbReference type="NCBI Taxonomy" id="143950"/>
    <lineage>
        <taxon>Eukaryota</taxon>
        <taxon>Metazoa</taxon>
        <taxon>Ecdysozoa</taxon>
        <taxon>Arthropoda</taxon>
        <taxon>Hexapoda</taxon>
        <taxon>Insecta</taxon>
        <taxon>Pterygota</taxon>
        <taxon>Neoptera</taxon>
        <taxon>Paraneoptera</taxon>
        <taxon>Hemiptera</taxon>
        <taxon>Sternorrhyncha</taxon>
        <taxon>Aphidomorpha</taxon>
        <taxon>Aphidoidea</taxon>
        <taxon>Aphididae</taxon>
        <taxon>Sipha</taxon>
    </lineage>
</organism>
<gene>
    <name evidence="3" type="primary">LOC112680744</name>
</gene>
<dbReference type="PANTHER" id="PTHR45749">
    <property type="match status" value="1"/>
</dbReference>
<proteinExistence type="predicted"/>
<evidence type="ECO:0000313" key="3">
    <source>
        <dbReference type="RefSeq" id="XP_025406719.1"/>
    </source>
</evidence>
<dbReference type="Proteomes" id="UP000694846">
    <property type="component" value="Unplaced"/>
</dbReference>
<accession>A0A8B8F7C5</accession>
<keyword evidence="2" id="KW-1185">Reference proteome</keyword>
<dbReference type="Pfam" id="PF14291">
    <property type="entry name" value="DUF4371"/>
    <property type="match status" value="1"/>
</dbReference>
<feature type="domain" description="DUF4371" evidence="1">
    <location>
        <begin position="165"/>
        <end position="309"/>
    </location>
</feature>
<dbReference type="PANTHER" id="PTHR45749:SF35">
    <property type="entry name" value="AC-LIKE TRANSPOSASE-RELATED"/>
    <property type="match status" value="1"/>
</dbReference>
<protein>
    <submittedName>
        <fullName evidence="3">Uncharacterized protein LOC112680744</fullName>
    </submittedName>
</protein>
<evidence type="ECO:0000313" key="2">
    <source>
        <dbReference type="Proteomes" id="UP000694846"/>
    </source>
</evidence>
<dbReference type="AlphaFoldDB" id="A0A8B8F7C5"/>
<dbReference type="OrthoDB" id="6601747at2759"/>
<evidence type="ECO:0000259" key="1">
    <source>
        <dbReference type="Pfam" id="PF14291"/>
    </source>
</evidence>
<sequence>MESSELCVVESASITMNTKNNRGHIILTYEKDIGNYLIVENIDDCLKHELLRNPWVPNTTYDFNSDLKSGRTRAFRHQWLHENGSWLTYSALEGVKGAFFRICLLFKPSIHRDVQDGFIIKPFTKYKDFHASSKIHLSSNWHTESMSRAKDFMDIMNCKKIGTRKKSNSGVFHDLLNFRIESGNEILKDHFLTNVGNAKYSSHRTQNELITLCGKILKGEIVCEANAAYAFSIITDESADISGVEQLTIVIRFLVKQSKIREEFLGFLPLDKLDAESVASKILSFMEDSVLNLSKFCGQGYDGCATMARKVGGVAKLIRDRYNKALYFHVASHRLNLVINDLNKVMVIRNTI</sequence>
<reference evidence="3" key="1">
    <citation type="submission" date="2025-08" db="UniProtKB">
        <authorList>
            <consortium name="RefSeq"/>
        </authorList>
    </citation>
    <scope>IDENTIFICATION</scope>
    <source>
        <tissue evidence="3">Whole body</tissue>
    </source>
</reference>
<name>A0A8B8F7C5_9HEMI</name>
<dbReference type="GeneID" id="112680744"/>